<evidence type="ECO:0000313" key="1">
    <source>
        <dbReference type="EMBL" id="RMZ93820.1"/>
    </source>
</evidence>
<reference evidence="1 2" key="1">
    <citation type="journal article" date="2018" name="Sci. Rep.">
        <title>Genomic signatures of local adaptation to the degree of environmental predictability in rotifers.</title>
        <authorList>
            <person name="Franch-Gras L."/>
            <person name="Hahn C."/>
            <person name="Garcia-Roger E.M."/>
            <person name="Carmona M.J."/>
            <person name="Serra M."/>
            <person name="Gomez A."/>
        </authorList>
    </citation>
    <scope>NUCLEOTIDE SEQUENCE [LARGE SCALE GENOMIC DNA]</scope>
    <source>
        <strain evidence="1">HYR1</strain>
    </source>
</reference>
<name>A0A3M7P4Q6_BRAPC</name>
<accession>A0A3M7P4Q6</accession>
<evidence type="ECO:0000313" key="2">
    <source>
        <dbReference type="Proteomes" id="UP000276133"/>
    </source>
</evidence>
<sequence>MIKTNILDYTSKNINKFKLNSKSNQLFAPELARRAEFAKLLAIEIKLDDVDDIKLLLTEFVALLLLLWQKFEWLWL</sequence>
<keyword evidence="2" id="KW-1185">Reference proteome</keyword>
<dbReference type="AlphaFoldDB" id="A0A3M7P4Q6"/>
<dbReference type="Proteomes" id="UP000276133">
    <property type="component" value="Unassembled WGS sequence"/>
</dbReference>
<proteinExistence type="predicted"/>
<organism evidence="1 2">
    <name type="scientific">Brachionus plicatilis</name>
    <name type="common">Marine rotifer</name>
    <name type="synonym">Brachionus muelleri</name>
    <dbReference type="NCBI Taxonomy" id="10195"/>
    <lineage>
        <taxon>Eukaryota</taxon>
        <taxon>Metazoa</taxon>
        <taxon>Spiralia</taxon>
        <taxon>Gnathifera</taxon>
        <taxon>Rotifera</taxon>
        <taxon>Eurotatoria</taxon>
        <taxon>Monogononta</taxon>
        <taxon>Pseudotrocha</taxon>
        <taxon>Ploima</taxon>
        <taxon>Brachionidae</taxon>
        <taxon>Brachionus</taxon>
    </lineage>
</organism>
<comment type="caution">
    <text evidence="1">The sequence shown here is derived from an EMBL/GenBank/DDBJ whole genome shotgun (WGS) entry which is preliminary data.</text>
</comment>
<gene>
    <name evidence="1" type="ORF">BpHYR1_049572</name>
</gene>
<protein>
    <submittedName>
        <fullName evidence="1">Uncharacterized protein</fullName>
    </submittedName>
</protein>
<dbReference type="EMBL" id="REGN01013534">
    <property type="protein sequence ID" value="RMZ93820.1"/>
    <property type="molecule type" value="Genomic_DNA"/>
</dbReference>